<dbReference type="EMBL" id="WWCX01000001">
    <property type="protein sequence ID" value="MYM92499.1"/>
    <property type="molecule type" value="Genomic_DNA"/>
</dbReference>
<accession>A0A845GIK3</accession>
<sequence length="111" mass="12167">MFINVTQLVEETEHEEDAQVAGVYAVHFECDVAGLAIGELVGRALDIFHAHQGIESLDDFDICVLDDDHNILNQTEEYEDGSHADDGMVEKVSGEPIKVQPATNSAARNRS</sequence>
<dbReference type="Proteomes" id="UP000447355">
    <property type="component" value="Unassembled WGS sequence"/>
</dbReference>
<proteinExistence type="predicted"/>
<organism evidence="1 2">
    <name type="scientific">Duganella vulcania</name>
    <dbReference type="NCBI Taxonomy" id="2692166"/>
    <lineage>
        <taxon>Bacteria</taxon>
        <taxon>Pseudomonadati</taxon>
        <taxon>Pseudomonadota</taxon>
        <taxon>Betaproteobacteria</taxon>
        <taxon>Burkholderiales</taxon>
        <taxon>Oxalobacteraceae</taxon>
        <taxon>Telluria group</taxon>
        <taxon>Duganella</taxon>
    </lineage>
</organism>
<evidence type="ECO:0000313" key="1">
    <source>
        <dbReference type="EMBL" id="MYM92499.1"/>
    </source>
</evidence>
<dbReference type="AlphaFoldDB" id="A0A845GIK3"/>
<gene>
    <name evidence="1" type="ORF">GTP90_01335</name>
</gene>
<protein>
    <submittedName>
        <fullName evidence="1">Uncharacterized protein</fullName>
    </submittedName>
</protein>
<evidence type="ECO:0000313" key="2">
    <source>
        <dbReference type="Proteomes" id="UP000447355"/>
    </source>
</evidence>
<dbReference type="RefSeq" id="WP_161081764.1">
    <property type="nucleotide sequence ID" value="NZ_WWCX01000001.1"/>
</dbReference>
<comment type="caution">
    <text evidence="1">The sequence shown here is derived from an EMBL/GenBank/DDBJ whole genome shotgun (WGS) entry which is preliminary data.</text>
</comment>
<name>A0A845GIK3_9BURK</name>
<reference evidence="1" key="1">
    <citation type="submission" date="2019-12" db="EMBL/GenBank/DDBJ databases">
        <title>Novel species isolated from a subtropical stream in China.</title>
        <authorList>
            <person name="Lu H."/>
        </authorList>
    </citation>
    <scope>NUCLEOTIDE SEQUENCE [LARGE SCALE GENOMIC DNA]</scope>
    <source>
        <strain evidence="1">FT81W</strain>
    </source>
</reference>